<dbReference type="Gene3D" id="3.40.50.11350">
    <property type="match status" value="1"/>
</dbReference>
<accession>A0AAW0C1W7</accession>
<evidence type="ECO:0000256" key="1">
    <source>
        <dbReference type="SAM" id="Phobius"/>
    </source>
</evidence>
<comment type="caution">
    <text evidence="2">The sequence shown here is derived from an EMBL/GenBank/DDBJ whole genome shotgun (WGS) entry which is preliminary data.</text>
</comment>
<gene>
    <name evidence="2" type="ORF">R3P38DRAFT_3393645</name>
</gene>
<organism evidence="2 3">
    <name type="scientific">Favolaschia claudopus</name>
    <dbReference type="NCBI Taxonomy" id="2862362"/>
    <lineage>
        <taxon>Eukaryota</taxon>
        <taxon>Fungi</taxon>
        <taxon>Dikarya</taxon>
        <taxon>Basidiomycota</taxon>
        <taxon>Agaricomycotina</taxon>
        <taxon>Agaricomycetes</taxon>
        <taxon>Agaricomycetidae</taxon>
        <taxon>Agaricales</taxon>
        <taxon>Marasmiineae</taxon>
        <taxon>Mycenaceae</taxon>
        <taxon>Favolaschia</taxon>
    </lineage>
</organism>
<dbReference type="CDD" id="cd11296">
    <property type="entry name" value="O-FucT_like"/>
    <property type="match status" value="1"/>
</dbReference>
<keyword evidence="1" id="KW-1133">Transmembrane helix</keyword>
<protein>
    <submittedName>
        <fullName evidence="2">Uncharacterized protein</fullName>
    </submittedName>
</protein>
<dbReference type="EMBL" id="JAWWNJ010000024">
    <property type="protein sequence ID" value="KAK7031930.1"/>
    <property type="molecule type" value="Genomic_DNA"/>
</dbReference>
<feature type="transmembrane region" description="Helical" evidence="1">
    <location>
        <begin position="31"/>
        <end position="50"/>
    </location>
</feature>
<evidence type="ECO:0000313" key="3">
    <source>
        <dbReference type="Proteomes" id="UP001362999"/>
    </source>
</evidence>
<evidence type="ECO:0000313" key="2">
    <source>
        <dbReference type="EMBL" id="KAK7031930.1"/>
    </source>
</evidence>
<keyword evidence="1" id="KW-0812">Transmembrane</keyword>
<name>A0AAW0C1W7_9AGAR</name>
<dbReference type="Proteomes" id="UP001362999">
    <property type="component" value="Unassembled WGS sequence"/>
</dbReference>
<reference evidence="2 3" key="1">
    <citation type="journal article" date="2024" name="J Genomics">
        <title>Draft genome sequencing and assembly of Favolaschia claudopus CIRM-BRFM 2984 isolated from oak limbs.</title>
        <authorList>
            <person name="Navarro D."/>
            <person name="Drula E."/>
            <person name="Chaduli D."/>
            <person name="Cazenave R."/>
            <person name="Ahrendt S."/>
            <person name="Wang J."/>
            <person name="Lipzen A."/>
            <person name="Daum C."/>
            <person name="Barry K."/>
            <person name="Grigoriev I.V."/>
            <person name="Favel A."/>
            <person name="Rosso M.N."/>
            <person name="Martin F."/>
        </authorList>
    </citation>
    <scope>NUCLEOTIDE SEQUENCE [LARGE SCALE GENOMIC DNA]</scope>
    <source>
        <strain evidence="2 3">CIRM-BRFM 2984</strain>
    </source>
</reference>
<keyword evidence="1" id="KW-0472">Membrane</keyword>
<sequence>MTPNEDRSVHNTFMSVPMHKPRNPPNFLRRFNLRLLFAAVLLSSVGYYAGRLSTLPSDLPSSNVIVHQTEIQELEARPVLLNGPPTDAFRDNLRDDVQYITSWPGTGYTNDLIGYMHLIYLALLTERVPIVPFFTPTHVSYKSPNPVPPIDFGVMFDVPRLSKALGIPILEWWQVKDKNSTTLDSLGCWSIWKGVRPAHKDPHPSTAPGILHLDISWTTPPSWIKLVKEDPNEPHAKFTSLMALSFPDMRKKNLRTPTPSPRLKLSLPPDEQLMCLDHMYWVANVVPHEYMEEFSTGWRLVGKHLHWNPRVEALAREYTRQSLGLLENEAIPPYIAVHVRHGDFGAWCTRPLNECFAPLSAYALRVDEVKAELKTKKGISVEHVILTSDETDGAFWEEAKRFGWYRVDHDRGRTIEKYGRWYPLILDAAIQSGGVGMVGSKLSTVSLIAAHRVRAWQDGVVRIVKWGKPGADDH</sequence>
<keyword evidence="3" id="KW-1185">Reference proteome</keyword>
<proteinExistence type="predicted"/>
<dbReference type="AlphaFoldDB" id="A0AAW0C1W7"/>